<comment type="similarity">
    <text evidence="5">Belongs to the maelstrom family.</text>
</comment>
<keyword evidence="15" id="KW-1185">Reference proteome</keyword>
<evidence type="ECO:0000256" key="4">
    <source>
        <dbReference type="ARBA" id="ARBA00006218"/>
    </source>
</evidence>
<evidence type="ECO:0000256" key="1">
    <source>
        <dbReference type="ARBA" id="ARBA00002910"/>
    </source>
</evidence>
<evidence type="ECO:0000256" key="5">
    <source>
        <dbReference type="ARBA" id="ARBA00007057"/>
    </source>
</evidence>
<name>A0A1I7W1K5_LOALO</name>
<feature type="coiled-coil region" evidence="12">
    <location>
        <begin position="46"/>
        <end position="73"/>
    </location>
</feature>
<keyword evidence="9" id="KW-0333">Golgi apparatus</keyword>
<dbReference type="GO" id="GO:0006888">
    <property type="term" value="P:endoplasmic reticulum to Golgi vesicle-mediated transport"/>
    <property type="evidence" value="ECO:0007669"/>
    <property type="project" value="TreeGrafter"/>
</dbReference>
<evidence type="ECO:0000256" key="7">
    <source>
        <dbReference type="ARBA" id="ARBA00022824"/>
    </source>
</evidence>
<dbReference type="STRING" id="7209.A0A1I7W1K5"/>
<evidence type="ECO:0000256" key="12">
    <source>
        <dbReference type="SAM" id="Coils"/>
    </source>
</evidence>
<dbReference type="CDD" id="cd14943">
    <property type="entry name" value="TRAPPC5_Trs31"/>
    <property type="match status" value="1"/>
</dbReference>
<keyword evidence="12" id="KW-0175">Coiled coil</keyword>
<dbReference type="GO" id="GO:0005783">
    <property type="term" value="C:endoplasmic reticulum"/>
    <property type="evidence" value="ECO:0007669"/>
    <property type="project" value="UniProtKB-SubCell"/>
</dbReference>
<evidence type="ECO:0000256" key="3">
    <source>
        <dbReference type="ARBA" id="ARBA00004240"/>
    </source>
</evidence>
<comment type="similarity">
    <text evidence="4">Belongs to the TRAPP small subunits family. BET3 subfamily.</text>
</comment>
<feature type="compositionally biased region" description="Polar residues" evidence="13">
    <location>
        <begin position="479"/>
        <end position="496"/>
    </location>
</feature>
<evidence type="ECO:0000256" key="2">
    <source>
        <dbReference type="ARBA" id="ARBA00004222"/>
    </source>
</evidence>
<evidence type="ECO:0000259" key="14">
    <source>
        <dbReference type="Pfam" id="PF13017"/>
    </source>
</evidence>
<dbReference type="PANTHER" id="PTHR20902:SF0">
    <property type="entry name" value="TRAFFICKING PROTEIN PARTICLE COMPLEX SUBUNIT 5"/>
    <property type="match status" value="1"/>
</dbReference>
<dbReference type="InterPro" id="IPR024096">
    <property type="entry name" value="NO_sig/Golgi_transp_ligand-bd"/>
</dbReference>
<dbReference type="Pfam" id="PF13017">
    <property type="entry name" value="Maelstrom"/>
    <property type="match status" value="1"/>
</dbReference>
<comment type="subcellular location">
    <subcellularLocation>
        <location evidence="3">Endoplasmic reticulum</location>
    </subcellularLocation>
    <subcellularLocation>
        <location evidence="2">Golgi apparatus</location>
        <location evidence="2">cis-Golgi network</location>
    </subcellularLocation>
</comment>
<dbReference type="Gene3D" id="3.30.1380.20">
    <property type="entry name" value="Trafficking protein particle complex subunit 3"/>
    <property type="match status" value="1"/>
</dbReference>
<organism evidence="15 16">
    <name type="scientific">Loa loa</name>
    <name type="common">Eye worm</name>
    <name type="synonym">Filaria loa</name>
    <dbReference type="NCBI Taxonomy" id="7209"/>
    <lineage>
        <taxon>Eukaryota</taxon>
        <taxon>Metazoa</taxon>
        <taxon>Ecdysozoa</taxon>
        <taxon>Nematoda</taxon>
        <taxon>Chromadorea</taxon>
        <taxon>Rhabditida</taxon>
        <taxon>Spirurina</taxon>
        <taxon>Spiruromorpha</taxon>
        <taxon>Filarioidea</taxon>
        <taxon>Onchocercidae</taxon>
        <taxon>Loa</taxon>
    </lineage>
</organism>
<evidence type="ECO:0000313" key="15">
    <source>
        <dbReference type="Proteomes" id="UP000095285"/>
    </source>
</evidence>
<dbReference type="GO" id="GO:1990072">
    <property type="term" value="C:TRAPPIII protein complex"/>
    <property type="evidence" value="ECO:0007669"/>
    <property type="project" value="TreeGrafter"/>
</dbReference>
<feature type="region of interest" description="Disordered" evidence="13">
    <location>
        <begin position="470"/>
        <end position="497"/>
    </location>
</feature>
<dbReference type="GO" id="GO:1990070">
    <property type="term" value="C:TRAPPI protein complex"/>
    <property type="evidence" value="ECO:0007669"/>
    <property type="project" value="TreeGrafter"/>
</dbReference>
<dbReference type="PANTHER" id="PTHR20902">
    <property type="entry name" value="41-2 PROTEIN ANTIGEN-RELATED"/>
    <property type="match status" value="1"/>
</dbReference>
<dbReference type="InterPro" id="IPR007194">
    <property type="entry name" value="TRAPP_component"/>
</dbReference>
<sequence length="809" mass="93170">MGKGASDKQTGFWMYMKYFIKPKLQQELGRQVKTIDLVHFGLPYWAELSDEEKEEWKEKAKEYNRSEARQNERMLRLLENHRRNHHVDEQTNFAQRYTFRKLKPSNIMPPSCRYDEIDQYSRKYFAGINDDFEGKRENDRKEFIDRYQWKFAQDRESMKDFFYEAEIIVVTANVYCEDSSNERMVPSEISILKFSIKHGIHDQRHYILGFAERELCENSKAKAKENEQITGLLMDWSRMPANIRFDYVQLWNEIKAFTGINGDGVKLLLLSKDWNRVVGSFDALFVHANEKSFSRIETRFATLEDYFMALYATVHDTHVNDEIKSDVAIEMSKPWHRAVFFDLITCDFHAALKYTVQCQAENCSLFTAHKAAFSFFTLYKKHIFPSCRFTERHAPNKALLPAVEDEKDRIFADLSLLDTDSDTELFYDASIPSSSLYGQGFLMPAPQELARGMSEASSQILSKVSQDRITPSKEGSIGCSPNLSSFPQKVSRSSSPDDLIPERTLGGFCIPNVYQTDCSYIRRNLPLVSTSSRGIGSRQEKSEVMANQKITPRNPHRPSQSLTRYEQKVSANKLQHELSSDPIQPLIVNGTVRYICTNQKANVTKPLILEPVICKDLLKMQRVGSGKHGSILDKSLSRGKTEVNFSSFALLFAEMIRYANNRSNTVSDLQDKLLGYGKFVGSRLLDVIVLREKGYRREVKLLNMLMFVKGTIWKNLFNKEADKLERSNDDPCQYLLIEKEPIVNTYISVPKDKGNLNCASFIAGIIEAVLEASNFSCKVSAHWHDGTTYIIQFDRHVIARENALLELTR</sequence>
<evidence type="ECO:0000256" key="6">
    <source>
        <dbReference type="ARBA" id="ARBA00022448"/>
    </source>
</evidence>
<dbReference type="GO" id="GO:1990071">
    <property type="term" value="C:TRAPPII protein complex"/>
    <property type="evidence" value="ECO:0007669"/>
    <property type="project" value="TreeGrafter"/>
</dbReference>
<reference evidence="15" key="1">
    <citation type="submission" date="2012-04" db="EMBL/GenBank/DDBJ databases">
        <title>The Genome Sequence of Loa loa.</title>
        <authorList>
            <consortium name="The Broad Institute Genome Sequencing Platform"/>
            <consortium name="Broad Institute Genome Sequencing Center for Infectious Disease"/>
            <person name="Nutman T.B."/>
            <person name="Fink D.L."/>
            <person name="Russ C."/>
            <person name="Young S."/>
            <person name="Zeng Q."/>
            <person name="Gargeya S."/>
            <person name="Alvarado L."/>
            <person name="Berlin A."/>
            <person name="Chapman S.B."/>
            <person name="Chen Z."/>
            <person name="Freedman E."/>
            <person name="Gellesch M."/>
            <person name="Goldberg J."/>
            <person name="Griggs A."/>
            <person name="Gujja S."/>
            <person name="Heilman E.R."/>
            <person name="Heiman D."/>
            <person name="Howarth C."/>
            <person name="Mehta T."/>
            <person name="Neiman D."/>
            <person name="Pearson M."/>
            <person name="Roberts A."/>
            <person name="Saif S."/>
            <person name="Shea T."/>
            <person name="Shenoy N."/>
            <person name="Sisk P."/>
            <person name="Stolte C."/>
            <person name="Sykes S."/>
            <person name="White J."/>
            <person name="Yandava C."/>
            <person name="Haas B."/>
            <person name="Henn M.R."/>
            <person name="Nusbaum C."/>
            <person name="Birren B."/>
        </authorList>
    </citation>
    <scope>NUCLEOTIDE SEQUENCE [LARGE SCALE GENOMIC DNA]</scope>
</reference>
<keyword evidence="10" id="KW-0943">RNA-mediated gene silencing</keyword>
<evidence type="ECO:0000256" key="10">
    <source>
        <dbReference type="ARBA" id="ARBA00023158"/>
    </source>
</evidence>
<dbReference type="InterPro" id="IPR016696">
    <property type="entry name" value="TRAPP-I_su5"/>
</dbReference>
<dbReference type="FunFam" id="3.30.1380.20:FF:000005">
    <property type="entry name" value="Trafficking protein particle complex subunit 5"/>
    <property type="match status" value="1"/>
</dbReference>
<comment type="function">
    <text evidence="1">May play a role in vesicular transport from endoplasmic reticulum to Golgi.</text>
</comment>
<evidence type="ECO:0000256" key="13">
    <source>
        <dbReference type="SAM" id="MobiDB-lite"/>
    </source>
</evidence>
<keyword evidence="6" id="KW-0813">Transport</keyword>
<evidence type="ECO:0000313" key="16">
    <source>
        <dbReference type="WBParaSite" id="EN70_8672"/>
    </source>
</evidence>
<accession>A0A1I7W1K5</accession>
<evidence type="ECO:0000256" key="9">
    <source>
        <dbReference type="ARBA" id="ARBA00023034"/>
    </source>
</evidence>
<dbReference type="InterPro" id="IPR024970">
    <property type="entry name" value="Maelstrom"/>
</dbReference>
<protein>
    <recommendedName>
        <fullName evidence="11">Trafficking protein particle complex subunit 5</fullName>
    </recommendedName>
</protein>
<evidence type="ECO:0000256" key="8">
    <source>
        <dbReference type="ARBA" id="ARBA00022892"/>
    </source>
</evidence>
<reference evidence="16" key="2">
    <citation type="submission" date="2016-11" db="UniProtKB">
        <authorList>
            <consortium name="WormBaseParasite"/>
        </authorList>
    </citation>
    <scope>IDENTIFICATION</scope>
</reference>
<dbReference type="Proteomes" id="UP000095285">
    <property type="component" value="Unassembled WGS sequence"/>
</dbReference>
<dbReference type="GO" id="GO:0060964">
    <property type="term" value="P:regulation of miRNA-mediated gene silencing"/>
    <property type="evidence" value="ECO:0007669"/>
    <property type="project" value="InterPro"/>
</dbReference>
<dbReference type="AlphaFoldDB" id="A0A1I7W1K5"/>
<proteinExistence type="inferred from homology"/>
<evidence type="ECO:0000256" key="11">
    <source>
        <dbReference type="ARBA" id="ARBA00068379"/>
    </source>
</evidence>
<feature type="domain" description="Maelstrom" evidence="14">
    <location>
        <begin position="181"/>
        <end position="383"/>
    </location>
</feature>
<dbReference type="Pfam" id="PF04051">
    <property type="entry name" value="TRAPP"/>
    <property type="match status" value="1"/>
</dbReference>
<dbReference type="WBParaSite" id="EN70_8672">
    <property type="protein sequence ID" value="EN70_8672"/>
    <property type="gene ID" value="EN70_8672"/>
</dbReference>
<dbReference type="GO" id="GO:0031047">
    <property type="term" value="P:regulatory ncRNA-mediated gene silencing"/>
    <property type="evidence" value="ECO:0007669"/>
    <property type="project" value="UniProtKB-KW"/>
</dbReference>
<keyword evidence="7" id="KW-0256">Endoplasmic reticulum</keyword>
<keyword evidence="8" id="KW-0931">ER-Golgi transport</keyword>
<dbReference type="SUPFAM" id="SSF111126">
    <property type="entry name" value="Ligand-binding domain in the NO signalling and Golgi transport"/>
    <property type="match status" value="1"/>
</dbReference>